<protein>
    <submittedName>
        <fullName evidence="1">Uncharacterized protein</fullName>
    </submittedName>
</protein>
<name>I3WWV2_9CAUD</name>
<organism evidence="1 2">
    <name type="scientific">Mycobacterium phage Avani</name>
    <dbReference type="NCBI Taxonomy" id="2902841"/>
    <lineage>
        <taxon>Viruses</taxon>
        <taxon>Duplodnaviria</taxon>
        <taxon>Heunggongvirae</taxon>
        <taxon>Uroviricota</taxon>
        <taxon>Caudoviricetes</taxon>
        <taxon>Gracegardnervirinae</taxon>
        <taxon>Avanivirus</taxon>
        <taxon>Avanivirus avani</taxon>
    </lineage>
</organism>
<dbReference type="GeneID" id="18560890"/>
<gene>
    <name evidence="1" type="primary">74</name>
    <name evidence="1" type="ORF">AVANI_74</name>
</gene>
<dbReference type="KEGG" id="vg:18560890"/>
<evidence type="ECO:0000313" key="2">
    <source>
        <dbReference type="Proteomes" id="UP000006059"/>
    </source>
</evidence>
<dbReference type="Proteomes" id="UP000006059">
    <property type="component" value="Segment"/>
</dbReference>
<sequence>MTPYYQDDQVTLYHGDCREVIRELAPQSVNLVMTDPPTA</sequence>
<evidence type="ECO:0000313" key="1">
    <source>
        <dbReference type="EMBL" id="AFL47980.1"/>
    </source>
</evidence>
<dbReference type="EMBL" id="JQ809702">
    <property type="protein sequence ID" value="AFL47980.1"/>
    <property type="molecule type" value="Genomic_DNA"/>
</dbReference>
<dbReference type="Gene3D" id="3.40.50.150">
    <property type="entry name" value="Vaccinia Virus protein VP39"/>
    <property type="match status" value="1"/>
</dbReference>
<keyword evidence="2" id="KW-1185">Reference proteome</keyword>
<dbReference type="SUPFAM" id="SSF53335">
    <property type="entry name" value="S-adenosyl-L-methionine-dependent methyltransferases"/>
    <property type="match status" value="1"/>
</dbReference>
<dbReference type="RefSeq" id="YP_009013169.1">
    <property type="nucleotide sequence ID" value="NC_023698.1"/>
</dbReference>
<accession>I3WWV2</accession>
<reference evidence="2" key="1">
    <citation type="submission" date="2012-03" db="EMBL/GenBank/DDBJ databases">
        <authorList>
            <person name="Heaver S.L."/>
            <person name="Benson G.A."/>
            <person name="Campbell W.A."/>
            <person name="Carlisi E."/>
            <person name="DiCandia M.A."/>
            <person name="Killen C."/>
            <person name="Kornsey K.N."/>
            <person name="Landaverde I."/>
            <person name="Lessiak A.E."/>
            <person name="Patel K.H."/>
            <person name="Pierson A.T."/>
            <person name="Robinson J.D."/>
            <person name="Tighe M.R."/>
            <person name="Wilson L.A."/>
            <person name="Zeng M."/>
            <person name="Hayden K.J."/>
            <person name="Krukonis G.P."/>
            <person name="Delesalle V.A."/>
            <person name="Bradley K.W."/>
            <person name="Khaja R."/>
            <person name="Lewis M.F."/>
            <person name="Barker L.P."/>
            <person name="Asai D.J."/>
            <person name="Bowman C.A."/>
            <person name="Russell D.A."/>
            <person name="Pope W.H."/>
            <person name="Jacobs-Sera D."/>
            <person name="Hendrix R.W."/>
            <person name="Hatfull G.F."/>
        </authorList>
    </citation>
    <scope>NUCLEOTIDE SEQUENCE [LARGE SCALE GENOMIC DNA]</scope>
</reference>
<dbReference type="OrthoDB" id="3832at10239"/>
<proteinExistence type="predicted"/>
<dbReference type="InterPro" id="IPR029063">
    <property type="entry name" value="SAM-dependent_MTases_sf"/>
</dbReference>